<dbReference type="InterPro" id="IPR039883">
    <property type="entry name" value="Fcf2/DNTTIP2"/>
</dbReference>
<sequence length="412" mass="46608">MLLPPNGSFASQINSHKSKMVETRRTSRRLQAKAAGASPSPSPMNSPAGRSPSPSPRRSRRTPSPRGRAKKQEETAQEIPLELSDEDEKKEEKKQEKQQQEVILIGSETESEEHEVEKTQEEEKEAPTAVKVVEEEPMQEEKEESVQKKKEETVQEEKDEEEEEIMLLDDDEEEEGEEKKEEGDDDEDDDDEDVDQYAFLAASGLNLSTKTSVASSTVSTTSAAVKPSAAAALKRRLVPNQLDSGASHYQEFFNFDGSRRSTAATLRADACAAEEAKVLAAGQKEVAHSERQRAESQHKKSAGRRWFNFESDEMTDDARRDFQLLRMRNYLDPKKFYKSSDHARGLPKHFQMGVVVEGAHEFHSARLTKKQRRKTFTDEIMADEAVVQYTHRVASNIQAARANTSRKKRRRN</sequence>
<feature type="compositionally biased region" description="Acidic residues" evidence="3">
    <location>
        <begin position="183"/>
        <end position="195"/>
    </location>
</feature>
<comment type="subcellular location">
    <subcellularLocation>
        <location evidence="1">Nucleus</location>
        <location evidence="1">Nucleolus</location>
    </subcellularLocation>
</comment>
<evidence type="ECO:0000259" key="4">
    <source>
        <dbReference type="Pfam" id="PF08698"/>
    </source>
</evidence>
<dbReference type="GO" id="GO:0005730">
    <property type="term" value="C:nucleolus"/>
    <property type="evidence" value="ECO:0007669"/>
    <property type="project" value="UniProtKB-SubCell"/>
</dbReference>
<feature type="region of interest" description="Disordered" evidence="3">
    <location>
        <begin position="1"/>
        <end position="195"/>
    </location>
</feature>
<proteinExistence type="predicted"/>
<feature type="compositionally biased region" description="Low complexity" evidence="3">
    <location>
        <begin position="34"/>
        <end position="52"/>
    </location>
</feature>
<evidence type="ECO:0000313" key="6">
    <source>
        <dbReference type="Proteomes" id="UP000460718"/>
    </source>
</evidence>
<gene>
    <name evidence="5" type="ORF">PF011_g10427</name>
</gene>
<evidence type="ECO:0000256" key="3">
    <source>
        <dbReference type="SAM" id="MobiDB-lite"/>
    </source>
</evidence>
<evidence type="ECO:0000256" key="2">
    <source>
        <dbReference type="ARBA" id="ARBA00023242"/>
    </source>
</evidence>
<dbReference type="EMBL" id="QXFW01000546">
    <property type="protein sequence ID" value="KAE9009116.1"/>
    <property type="molecule type" value="Genomic_DNA"/>
</dbReference>
<accession>A0A6A3KNP9</accession>
<feature type="domain" description="Fcf2 pre-rRNA processing C-terminal" evidence="4">
    <location>
        <begin position="299"/>
        <end position="392"/>
    </location>
</feature>
<organism evidence="5 6">
    <name type="scientific">Phytophthora fragariae</name>
    <dbReference type="NCBI Taxonomy" id="53985"/>
    <lineage>
        <taxon>Eukaryota</taxon>
        <taxon>Sar</taxon>
        <taxon>Stramenopiles</taxon>
        <taxon>Oomycota</taxon>
        <taxon>Peronosporomycetes</taxon>
        <taxon>Peronosporales</taxon>
        <taxon>Peronosporaceae</taxon>
        <taxon>Phytophthora</taxon>
    </lineage>
</organism>
<dbReference type="Proteomes" id="UP000460718">
    <property type="component" value="Unassembled WGS sequence"/>
</dbReference>
<dbReference type="GO" id="GO:0006396">
    <property type="term" value="P:RNA processing"/>
    <property type="evidence" value="ECO:0007669"/>
    <property type="project" value="TreeGrafter"/>
</dbReference>
<protein>
    <recommendedName>
        <fullName evidence="4">Fcf2 pre-rRNA processing C-terminal domain-containing protein</fullName>
    </recommendedName>
</protein>
<keyword evidence="2" id="KW-0539">Nucleus</keyword>
<dbReference type="AlphaFoldDB" id="A0A6A3KNP9"/>
<feature type="compositionally biased region" description="Basic and acidic residues" evidence="3">
    <location>
        <begin position="144"/>
        <end position="156"/>
    </location>
</feature>
<dbReference type="PANTHER" id="PTHR21686:SF12">
    <property type="entry name" value="DEOXYNUCLEOTIDYLTRANSFERASE TERMINAL-INTERACTING PROTEIN 2"/>
    <property type="match status" value="1"/>
</dbReference>
<feature type="compositionally biased region" description="Acidic residues" evidence="3">
    <location>
        <begin position="157"/>
        <end position="176"/>
    </location>
</feature>
<dbReference type="InterPro" id="IPR014810">
    <property type="entry name" value="Fcf2_C"/>
</dbReference>
<dbReference type="Pfam" id="PF08698">
    <property type="entry name" value="Fcf2"/>
    <property type="match status" value="1"/>
</dbReference>
<comment type="caution">
    <text evidence="5">The sequence shown here is derived from an EMBL/GenBank/DDBJ whole genome shotgun (WGS) entry which is preliminary data.</text>
</comment>
<feature type="region of interest" description="Disordered" evidence="3">
    <location>
        <begin position="209"/>
        <end position="229"/>
    </location>
</feature>
<dbReference type="PANTHER" id="PTHR21686">
    <property type="entry name" value="DEOXYNUCLEOTIDYLTRANSFERASE TERMINAL-INTERACTING PROTEIN 2"/>
    <property type="match status" value="1"/>
</dbReference>
<evidence type="ECO:0000313" key="5">
    <source>
        <dbReference type="EMBL" id="KAE9009116.1"/>
    </source>
</evidence>
<feature type="compositionally biased region" description="Basic and acidic residues" evidence="3">
    <location>
        <begin position="90"/>
        <end position="99"/>
    </location>
</feature>
<name>A0A6A3KNP9_9STRA</name>
<dbReference type="GO" id="GO:0003723">
    <property type="term" value="F:RNA binding"/>
    <property type="evidence" value="ECO:0007669"/>
    <property type="project" value="TreeGrafter"/>
</dbReference>
<reference evidence="5 6" key="1">
    <citation type="submission" date="2018-09" db="EMBL/GenBank/DDBJ databases">
        <title>Genomic investigation of the strawberry pathogen Phytophthora fragariae indicates pathogenicity is determined by transcriptional variation in three key races.</title>
        <authorList>
            <person name="Adams T.M."/>
            <person name="Armitage A.D."/>
            <person name="Sobczyk M.K."/>
            <person name="Bates H.J."/>
            <person name="Dunwell J.M."/>
            <person name="Nellist C.F."/>
            <person name="Harrison R.J."/>
        </authorList>
    </citation>
    <scope>NUCLEOTIDE SEQUENCE [LARGE SCALE GENOMIC DNA]</scope>
    <source>
        <strain evidence="5 6">SCRP245</strain>
    </source>
</reference>
<feature type="compositionally biased region" description="Basic residues" evidence="3">
    <location>
        <begin position="57"/>
        <end position="69"/>
    </location>
</feature>
<evidence type="ECO:0000256" key="1">
    <source>
        <dbReference type="ARBA" id="ARBA00004604"/>
    </source>
</evidence>